<sequence length="192" mass="20948">MQEPNKLGGDIKDGGPNVKVRGRLQHEEAQSVRHNLNGTSLRNSSPSQKLSSSQKENDTCGTVPVLVGKSLTEAKQKCNKKRTASNRTPVCRGWSSREGSVDIYVERWRSDKNQTERDVHGGFEIMEGASGIKSANVQNIIISQHLLEVDVQQMEVSSGLVRGRFLDPVEAGLTAITSCDWCGLPLASFSLA</sequence>
<keyword evidence="2" id="KW-1185">Reference proteome</keyword>
<comment type="caution">
    <text evidence="1">The sequence shown here is derived from an EMBL/GenBank/DDBJ whole genome shotgun (WGS) entry which is preliminary data.</text>
</comment>
<evidence type="ECO:0000313" key="2">
    <source>
        <dbReference type="Proteomes" id="UP001055879"/>
    </source>
</evidence>
<dbReference type="Proteomes" id="UP001055879">
    <property type="component" value="Linkage Group LG06"/>
</dbReference>
<gene>
    <name evidence="1" type="ORF">L6452_20384</name>
</gene>
<dbReference type="EMBL" id="CM042052">
    <property type="protein sequence ID" value="KAI3719484.1"/>
    <property type="molecule type" value="Genomic_DNA"/>
</dbReference>
<organism evidence="1 2">
    <name type="scientific">Arctium lappa</name>
    <name type="common">Greater burdock</name>
    <name type="synonym">Lappa major</name>
    <dbReference type="NCBI Taxonomy" id="4217"/>
    <lineage>
        <taxon>Eukaryota</taxon>
        <taxon>Viridiplantae</taxon>
        <taxon>Streptophyta</taxon>
        <taxon>Embryophyta</taxon>
        <taxon>Tracheophyta</taxon>
        <taxon>Spermatophyta</taxon>
        <taxon>Magnoliopsida</taxon>
        <taxon>eudicotyledons</taxon>
        <taxon>Gunneridae</taxon>
        <taxon>Pentapetalae</taxon>
        <taxon>asterids</taxon>
        <taxon>campanulids</taxon>
        <taxon>Asterales</taxon>
        <taxon>Asteraceae</taxon>
        <taxon>Carduoideae</taxon>
        <taxon>Cardueae</taxon>
        <taxon>Arctiinae</taxon>
        <taxon>Arctium</taxon>
    </lineage>
</organism>
<protein>
    <submittedName>
        <fullName evidence="1">Uncharacterized protein</fullName>
    </submittedName>
</protein>
<name>A0ACB9BC30_ARCLA</name>
<evidence type="ECO:0000313" key="1">
    <source>
        <dbReference type="EMBL" id="KAI3719484.1"/>
    </source>
</evidence>
<proteinExistence type="predicted"/>
<accession>A0ACB9BC30</accession>
<reference evidence="1 2" key="2">
    <citation type="journal article" date="2022" name="Mol. Ecol. Resour.">
        <title>The genomes of chicory, endive, great burdock and yacon provide insights into Asteraceae paleo-polyploidization history and plant inulin production.</title>
        <authorList>
            <person name="Fan W."/>
            <person name="Wang S."/>
            <person name="Wang H."/>
            <person name="Wang A."/>
            <person name="Jiang F."/>
            <person name="Liu H."/>
            <person name="Zhao H."/>
            <person name="Xu D."/>
            <person name="Zhang Y."/>
        </authorList>
    </citation>
    <scope>NUCLEOTIDE SEQUENCE [LARGE SCALE GENOMIC DNA]</scope>
    <source>
        <strain evidence="2">cv. Niubang</strain>
    </source>
</reference>
<reference evidence="2" key="1">
    <citation type="journal article" date="2022" name="Mol. Ecol. Resour.">
        <title>The genomes of chicory, endive, great burdock and yacon provide insights into Asteraceae palaeo-polyploidization history and plant inulin production.</title>
        <authorList>
            <person name="Fan W."/>
            <person name="Wang S."/>
            <person name="Wang H."/>
            <person name="Wang A."/>
            <person name="Jiang F."/>
            <person name="Liu H."/>
            <person name="Zhao H."/>
            <person name="Xu D."/>
            <person name="Zhang Y."/>
        </authorList>
    </citation>
    <scope>NUCLEOTIDE SEQUENCE [LARGE SCALE GENOMIC DNA]</scope>
    <source>
        <strain evidence="2">cv. Niubang</strain>
    </source>
</reference>